<evidence type="ECO:0000313" key="2">
    <source>
        <dbReference type="Proteomes" id="UP001500466"/>
    </source>
</evidence>
<reference evidence="2" key="1">
    <citation type="journal article" date="2019" name="Int. J. Syst. Evol. Microbiol.">
        <title>The Global Catalogue of Microorganisms (GCM) 10K type strain sequencing project: providing services to taxonomists for standard genome sequencing and annotation.</title>
        <authorList>
            <consortium name="The Broad Institute Genomics Platform"/>
            <consortium name="The Broad Institute Genome Sequencing Center for Infectious Disease"/>
            <person name="Wu L."/>
            <person name="Ma J."/>
        </authorList>
    </citation>
    <scope>NUCLEOTIDE SEQUENCE [LARGE SCALE GENOMIC DNA]</scope>
    <source>
        <strain evidence="2">JCM 17986</strain>
    </source>
</reference>
<proteinExistence type="predicted"/>
<evidence type="ECO:0000313" key="1">
    <source>
        <dbReference type="EMBL" id="GAA4994283.1"/>
    </source>
</evidence>
<dbReference type="EMBL" id="BAABHS010000052">
    <property type="protein sequence ID" value="GAA4994283.1"/>
    <property type="molecule type" value="Genomic_DNA"/>
</dbReference>
<dbReference type="Proteomes" id="UP001500466">
    <property type="component" value="Unassembled WGS sequence"/>
</dbReference>
<keyword evidence="2" id="KW-1185">Reference proteome</keyword>
<organism evidence="1 2">
    <name type="scientific">Yinghuangia aomiensis</name>
    <dbReference type="NCBI Taxonomy" id="676205"/>
    <lineage>
        <taxon>Bacteria</taxon>
        <taxon>Bacillati</taxon>
        <taxon>Actinomycetota</taxon>
        <taxon>Actinomycetes</taxon>
        <taxon>Kitasatosporales</taxon>
        <taxon>Streptomycetaceae</taxon>
        <taxon>Yinghuangia</taxon>
    </lineage>
</organism>
<gene>
    <name evidence="1" type="ORF">GCM10023205_78780</name>
</gene>
<protein>
    <submittedName>
        <fullName evidence="1">Uncharacterized protein</fullName>
    </submittedName>
</protein>
<comment type="caution">
    <text evidence="1">The sequence shown here is derived from an EMBL/GenBank/DDBJ whole genome shotgun (WGS) entry which is preliminary data.</text>
</comment>
<name>A0ABP9IDH5_9ACTN</name>
<sequence length="108" mass="10881">MDLVDDGPAGAGMVLVFGPVAALDQVVACLIECGVLTDAEPVMSDTDNPDRGSCVLHVPEQGRVNNTGRAGQLGLVPAGILKTVFGLWRGSSGASGRPSGRHRASAGG</sequence>
<accession>A0ABP9IDH5</accession>
<dbReference type="RefSeq" id="WP_345680690.1">
    <property type="nucleotide sequence ID" value="NZ_BAABHS010000052.1"/>
</dbReference>